<accession>A0A9J6B7P3</accession>
<comment type="caution">
    <text evidence="2">The sequence shown here is derived from an EMBL/GenBank/DDBJ whole genome shotgun (WGS) entry which is preliminary data.</text>
</comment>
<proteinExistence type="predicted"/>
<keyword evidence="3" id="KW-1185">Reference proteome</keyword>
<evidence type="ECO:0000313" key="3">
    <source>
        <dbReference type="Proteomes" id="UP000824120"/>
    </source>
</evidence>
<sequence>TLIHGFVEFSQEVDPAVTSHLTKTLQPVESHHLALSSRTIRLKDKSTRPLARGPVISRGSNAVIPRRP</sequence>
<dbReference type="AlphaFoldDB" id="A0A9J6B7P3"/>
<dbReference type="Proteomes" id="UP000824120">
    <property type="component" value="Chromosome 1"/>
</dbReference>
<name>A0A9J6B7P3_SOLCO</name>
<dbReference type="EMBL" id="JACXVP010000001">
    <property type="protein sequence ID" value="KAG5632689.1"/>
    <property type="molecule type" value="Genomic_DNA"/>
</dbReference>
<evidence type="ECO:0000256" key="1">
    <source>
        <dbReference type="SAM" id="MobiDB-lite"/>
    </source>
</evidence>
<evidence type="ECO:0000313" key="2">
    <source>
        <dbReference type="EMBL" id="KAG5632689.1"/>
    </source>
</evidence>
<feature type="non-terminal residue" evidence="2">
    <location>
        <position position="68"/>
    </location>
</feature>
<protein>
    <submittedName>
        <fullName evidence="2">Uncharacterized protein</fullName>
    </submittedName>
</protein>
<reference evidence="2 3" key="1">
    <citation type="submission" date="2020-09" db="EMBL/GenBank/DDBJ databases">
        <title>De no assembly of potato wild relative species, Solanum commersonii.</title>
        <authorList>
            <person name="Cho K."/>
        </authorList>
    </citation>
    <scope>NUCLEOTIDE SEQUENCE [LARGE SCALE GENOMIC DNA]</scope>
    <source>
        <strain evidence="2">LZ3.2</strain>
        <tissue evidence="2">Leaf</tissue>
    </source>
</reference>
<feature type="region of interest" description="Disordered" evidence="1">
    <location>
        <begin position="47"/>
        <end position="68"/>
    </location>
</feature>
<organism evidence="2 3">
    <name type="scientific">Solanum commersonii</name>
    <name type="common">Commerson's wild potato</name>
    <name type="synonym">Commerson's nightshade</name>
    <dbReference type="NCBI Taxonomy" id="4109"/>
    <lineage>
        <taxon>Eukaryota</taxon>
        <taxon>Viridiplantae</taxon>
        <taxon>Streptophyta</taxon>
        <taxon>Embryophyta</taxon>
        <taxon>Tracheophyta</taxon>
        <taxon>Spermatophyta</taxon>
        <taxon>Magnoliopsida</taxon>
        <taxon>eudicotyledons</taxon>
        <taxon>Gunneridae</taxon>
        <taxon>Pentapetalae</taxon>
        <taxon>asterids</taxon>
        <taxon>lamiids</taxon>
        <taxon>Solanales</taxon>
        <taxon>Solanaceae</taxon>
        <taxon>Solanoideae</taxon>
        <taxon>Solaneae</taxon>
        <taxon>Solanum</taxon>
    </lineage>
</organism>
<dbReference type="OrthoDB" id="1305548at2759"/>
<gene>
    <name evidence="2" type="ORF">H5410_004406</name>
</gene>